<keyword evidence="1" id="KW-1133">Transmembrane helix</keyword>
<protein>
    <submittedName>
        <fullName evidence="2">Uncharacterized protein</fullName>
    </submittedName>
</protein>
<dbReference type="Proteomes" id="UP000248857">
    <property type="component" value="Unassembled WGS sequence"/>
</dbReference>
<keyword evidence="3" id="KW-1185">Reference proteome</keyword>
<evidence type="ECO:0000256" key="1">
    <source>
        <dbReference type="SAM" id="Phobius"/>
    </source>
</evidence>
<feature type="transmembrane region" description="Helical" evidence="1">
    <location>
        <begin position="26"/>
        <end position="52"/>
    </location>
</feature>
<dbReference type="EMBL" id="PQWO01000020">
    <property type="protein sequence ID" value="PZD71218.1"/>
    <property type="molecule type" value="Genomic_DNA"/>
</dbReference>
<sequence>MSNDGFWLPNDKVASTSLSLKDVMGFFAWVILSGASFKLFDIFPSLLAKFFLWMQGREFPL</sequence>
<reference evidence="2 3" key="1">
    <citation type="journal article" date="2018" name="Sci. Rep.">
        <title>A novel species of the marine cyanobacterium Acaryochloris with a unique pigment content and lifestyle.</title>
        <authorList>
            <person name="Partensky F."/>
            <person name="Six C."/>
            <person name="Ratin M."/>
            <person name="Garczarek L."/>
            <person name="Vaulot D."/>
            <person name="Probert I."/>
            <person name="Calteau A."/>
            <person name="Gourvil P."/>
            <person name="Marie D."/>
            <person name="Grebert T."/>
            <person name="Bouchier C."/>
            <person name="Le Panse S."/>
            <person name="Gachenot M."/>
            <person name="Rodriguez F."/>
            <person name="Garrido J.L."/>
        </authorList>
    </citation>
    <scope>NUCLEOTIDE SEQUENCE [LARGE SCALE GENOMIC DNA]</scope>
    <source>
        <strain evidence="2 3">RCC1774</strain>
    </source>
</reference>
<keyword evidence="1" id="KW-0472">Membrane</keyword>
<proteinExistence type="predicted"/>
<gene>
    <name evidence="2" type="ORF">C1752_07494</name>
</gene>
<evidence type="ECO:0000313" key="3">
    <source>
        <dbReference type="Proteomes" id="UP000248857"/>
    </source>
</evidence>
<organism evidence="2 3">
    <name type="scientific">Acaryochloris thomasi RCC1774</name>
    <dbReference type="NCBI Taxonomy" id="1764569"/>
    <lineage>
        <taxon>Bacteria</taxon>
        <taxon>Bacillati</taxon>
        <taxon>Cyanobacteriota</taxon>
        <taxon>Cyanophyceae</taxon>
        <taxon>Acaryochloridales</taxon>
        <taxon>Acaryochloridaceae</taxon>
        <taxon>Acaryochloris</taxon>
        <taxon>Acaryochloris thomasi</taxon>
    </lineage>
</organism>
<dbReference type="RefSeq" id="WP_110988290.1">
    <property type="nucleotide sequence ID" value="NZ_CAWNWM010000020.1"/>
</dbReference>
<keyword evidence="1" id="KW-0812">Transmembrane</keyword>
<evidence type="ECO:0000313" key="2">
    <source>
        <dbReference type="EMBL" id="PZD71218.1"/>
    </source>
</evidence>
<accession>A0A2W1JB84</accession>
<dbReference type="AlphaFoldDB" id="A0A2W1JB84"/>
<name>A0A2W1JB84_9CYAN</name>
<comment type="caution">
    <text evidence="2">The sequence shown here is derived from an EMBL/GenBank/DDBJ whole genome shotgun (WGS) entry which is preliminary data.</text>
</comment>